<dbReference type="InterPro" id="IPR009003">
    <property type="entry name" value="Peptidase_S1_PA"/>
</dbReference>
<dbReference type="PANTHER" id="PTHR24264:SF83">
    <property type="entry name" value="COMPLEMENT FACTOR I"/>
    <property type="match status" value="1"/>
</dbReference>
<dbReference type="SUPFAM" id="SSF56487">
    <property type="entry name" value="SRCR-like"/>
    <property type="match status" value="2"/>
</dbReference>
<dbReference type="Gene3D" id="4.10.400.10">
    <property type="entry name" value="Low-density Lipoprotein Receptor"/>
    <property type="match status" value="4"/>
</dbReference>
<dbReference type="FunFam" id="2.40.10.10:FF:000003">
    <property type="entry name" value="Transmembrane serine protease 3"/>
    <property type="match status" value="1"/>
</dbReference>
<keyword evidence="2 12" id="KW-0645">Protease</keyword>
<dbReference type="InterPro" id="IPR001190">
    <property type="entry name" value="SRCR"/>
</dbReference>
<comment type="caution">
    <text evidence="11">Lacks conserved residue(s) required for the propagation of feature annotation.</text>
</comment>
<evidence type="ECO:0000256" key="2">
    <source>
        <dbReference type="ARBA" id="ARBA00022670"/>
    </source>
</evidence>
<feature type="disulfide bond" evidence="10">
    <location>
        <begin position="287"/>
        <end position="299"/>
    </location>
</feature>
<dbReference type="SMART" id="SM00202">
    <property type="entry name" value="SR"/>
    <property type="match status" value="1"/>
</dbReference>
<keyword evidence="13" id="KW-0732">Signal</keyword>
<dbReference type="PROSITE" id="PS00135">
    <property type="entry name" value="TRYPSIN_SER"/>
    <property type="match status" value="1"/>
</dbReference>
<evidence type="ECO:0000256" key="6">
    <source>
        <dbReference type="ARBA" id="ARBA00023157"/>
    </source>
</evidence>
<dbReference type="SUPFAM" id="SSF57424">
    <property type="entry name" value="LDL receptor-like module"/>
    <property type="match status" value="4"/>
</dbReference>
<evidence type="ECO:0000256" key="7">
    <source>
        <dbReference type="ARBA" id="ARBA00023180"/>
    </source>
</evidence>
<feature type="domain" description="Peptidase S1" evidence="14">
    <location>
        <begin position="678"/>
        <end position="911"/>
    </location>
</feature>
<feature type="signal peptide" evidence="13">
    <location>
        <begin position="1"/>
        <end position="23"/>
    </location>
</feature>
<dbReference type="Pfam" id="PF00089">
    <property type="entry name" value="Trypsin"/>
    <property type="match status" value="1"/>
</dbReference>
<feature type="disulfide bond" evidence="10">
    <location>
        <begin position="269"/>
        <end position="284"/>
    </location>
</feature>
<sequence>MRSPGVCLFWLFLILINSERCSGDEDPSPIEGIPLKPQLPTPKAPERDEFLGPPECLENKLTRASCDLVFCPLWEDCLDGRCSCKLPKLCPVENVTSVCGLKKRNYLSYCQAMAHSCLIKQPVMSHFGVHCGADHPKFKSSIDPETGVVKVFIPHPGTSERGEELLVCPKIWDMAAANVVCKNHGTPLGAEMADSVSYNNLITSGGKQLPSSCVSIYCQGYENSLAECEISDKEMDMMSVATATCYKQSREKSGFKCANTKWVSLNQTCNGVDDCGDRSDEMCCKSCRNGAFLCKTGVCVHKNGIGDGKIDCLDGSDETLKHRNDQGIPLKPQLPTPKAPERDEFLGPPECLENKLTRASCDLVFCPPWERCIDGRCSCKPPYLCPVENVTSVCGLDNRSYRSYCQAMALSCRTKQPVMSHFGVHCGADHPKFKSSIDPETGVVKVFIPDPGTSEGGEELLVCPKIWDMAAANVVCKNHGNPLGAETADSVSYNNLITSGGKQLPSSCVSIYCQGYETSLAECEISDNEMDMMSVATVTCYKQSREKSGFECANTKWVSLNQTCNGVDDCGDRSDEMCCKSCRNGAFLCKSGVCVHKNGLVDGQIDCLDGSDETLKHRNNKPELVHRLNKNSAYNSPQKEMKASRVHLESRLQCGVPNKTTVDHVEVAERQRSRVKRVVGGVPANPTQIQWQIALEENKKIDCGGAYIGGCWVITAAHCVRPNPSAFRVKFSLWKKSKAQDTTDIVPVSEIIIHPRYNASTYQNDIALLQLEKLPFTQKCLVDNPAISAVCVPWSKHLFQPNHTCSISGWGRTADGRAAQVLLWANVSLIANCENFYKDRFKLGMMCAGDLDGSVDSCQGDSGGPLVCQDELGFSYLWGIVSWGERCGQPGFPGVYTQVAHYFEWIRSHTGWPAVTRFNS</sequence>
<dbReference type="CDD" id="cd00190">
    <property type="entry name" value="Tryp_SPc"/>
    <property type="match status" value="1"/>
</dbReference>
<evidence type="ECO:0000256" key="11">
    <source>
        <dbReference type="PROSITE-ProRule" id="PRU00196"/>
    </source>
</evidence>
<dbReference type="Pfam" id="PF00530">
    <property type="entry name" value="SRCR"/>
    <property type="match status" value="2"/>
</dbReference>
<evidence type="ECO:0000256" key="10">
    <source>
        <dbReference type="PROSITE-ProRule" id="PRU00124"/>
    </source>
</evidence>
<dbReference type="Gene3D" id="3.10.250.10">
    <property type="entry name" value="SRCR-like domain"/>
    <property type="match status" value="2"/>
</dbReference>
<feature type="disulfide bond" evidence="10">
    <location>
        <begin position="582"/>
        <end position="594"/>
    </location>
</feature>
<keyword evidence="4 12" id="KW-0378">Hydrolase</keyword>
<comment type="catalytic activity">
    <reaction evidence="8">
        <text>Preferential cleavage: Arg-|-Xaa, Lys-|-Xaa.</text>
        <dbReference type="EC" id="3.4.21.4"/>
    </reaction>
</comment>
<evidence type="ECO:0000256" key="5">
    <source>
        <dbReference type="ARBA" id="ARBA00022825"/>
    </source>
</evidence>
<reference evidence="16" key="2">
    <citation type="submission" date="2025-09" db="UniProtKB">
        <authorList>
            <consortium name="Ensembl"/>
        </authorList>
    </citation>
    <scope>IDENTIFICATION</scope>
</reference>
<dbReference type="Gene3D" id="2.40.10.10">
    <property type="entry name" value="Trypsin-like serine proteases"/>
    <property type="match status" value="1"/>
</dbReference>
<keyword evidence="6 11" id="KW-1015">Disulfide bond</keyword>
<feature type="domain" description="SRCR" evidence="15">
    <location>
        <begin position="136"/>
        <end position="258"/>
    </location>
</feature>
<keyword evidence="3" id="KW-0677">Repeat</keyword>
<evidence type="ECO:0000256" key="9">
    <source>
        <dbReference type="ARBA" id="ARBA00038868"/>
    </source>
</evidence>
<proteinExistence type="predicted"/>
<feature type="disulfide bond" evidence="11">
    <location>
        <begin position="218"/>
        <end position="228"/>
    </location>
</feature>
<feature type="disulfide bond" evidence="10">
    <location>
        <begin position="294"/>
        <end position="312"/>
    </location>
</feature>
<dbReference type="InterPro" id="IPR043504">
    <property type="entry name" value="Peptidase_S1_PA_chymotrypsin"/>
</dbReference>
<dbReference type="Gene3D" id="3.30.60.30">
    <property type="match status" value="1"/>
</dbReference>
<reference evidence="16" key="1">
    <citation type="submission" date="2025-08" db="UniProtKB">
        <authorList>
            <consortium name="Ensembl"/>
        </authorList>
    </citation>
    <scope>IDENTIFICATION</scope>
</reference>
<dbReference type="InterPro" id="IPR003884">
    <property type="entry name" value="FacI_MAC"/>
</dbReference>
<evidence type="ECO:0000259" key="14">
    <source>
        <dbReference type="PROSITE" id="PS50240"/>
    </source>
</evidence>
<organism evidence="16 17">
    <name type="scientific">Sander lucioperca</name>
    <name type="common">Pike-perch</name>
    <name type="synonym">Perca lucioperca</name>
    <dbReference type="NCBI Taxonomy" id="283035"/>
    <lineage>
        <taxon>Eukaryota</taxon>
        <taxon>Metazoa</taxon>
        <taxon>Chordata</taxon>
        <taxon>Craniata</taxon>
        <taxon>Vertebrata</taxon>
        <taxon>Euteleostomi</taxon>
        <taxon>Actinopterygii</taxon>
        <taxon>Neopterygii</taxon>
        <taxon>Teleostei</taxon>
        <taxon>Neoteleostei</taxon>
        <taxon>Acanthomorphata</taxon>
        <taxon>Eupercaria</taxon>
        <taxon>Perciformes</taxon>
        <taxon>Percoidei</taxon>
        <taxon>Percidae</taxon>
        <taxon>Luciopercinae</taxon>
        <taxon>Sander</taxon>
    </lineage>
</organism>
<dbReference type="PROSITE" id="PS50068">
    <property type="entry name" value="LDLRA_2"/>
    <property type="match status" value="4"/>
</dbReference>
<dbReference type="InterPro" id="IPR048719">
    <property type="entry name" value="CFAI_KAZAL"/>
</dbReference>
<dbReference type="PROSITE" id="PS50240">
    <property type="entry name" value="TRYPSIN_DOM"/>
    <property type="match status" value="1"/>
</dbReference>
<evidence type="ECO:0000313" key="16">
    <source>
        <dbReference type="Ensembl" id="ENSSLUP00000053096.1"/>
    </source>
</evidence>
<dbReference type="GO" id="GO:0006508">
    <property type="term" value="P:proteolysis"/>
    <property type="evidence" value="ECO:0007669"/>
    <property type="project" value="UniProtKB-KW"/>
</dbReference>
<dbReference type="InterPro" id="IPR018114">
    <property type="entry name" value="TRYPSIN_HIS"/>
</dbReference>
<evidence type="ECO:0000256" key="8">
    <source>
        <dbReference type="ARBA" id="ARBA00036320"/>
    </source>
</evidence>
<dbReference type="EC" id="3.4.21.4" evidence="9"/>
<dbReference type="GO" id="GO:0016020">
    <property type="term" value="C:membrane"/>
    <property type="evidence" value="ECO:0007669"/>
    <property type="project" value="InterPro"/>
</dbReference>
<dbReference type="SUPFAM" id="SSF100895">
    <property type="entry name" value="Kazal-type serine protease inhibitors"/>
    <property type="match status" value="2"/>
</dbReference>
<dbReference type="AlphaFoldDB" id="A0A8D0DBK5"/>
<dbReference type="Pfam" id="PF00057">
    <property type="entry name" value="Ldl_recept_a"/>
    <property type="match status" value="2"/>
</dbReference>
<evidence type="ECO:0000259" key="15">
    <source>
        <dbReference type="PROSITE" id="PS50287"/>
    </source>
</evidence>
<feature type="disulfide bond" evidence="10">
    <location>
        <begin position="564"/>
        <end position="579"/>
    </location>
</feature>
<comment type="subcellular location">
    <subcellularLocation>
        <location evidence="1">Secreted</location>
        <location evidence="1">Extracellular space</location>
    </subcellularLocation>
</comment>
<keyword evidence="7" id="KW-0325">Glycoprotein</keyword>
<dbReference type="Ensembl" id="ENSSLUT00000054656.1">
    <property type="protein sequence ID" value="ENSSLUP00000053096.1"/>
    <property type="gene ID" value="ENSSLUG00000023049.1"/>
</dbReference>
<dbReference type="CDD" id="cd00112">
    <property type="entry name" value="LDLa"/>
    <property type="match status" value="4"/>
</dbReference>
<name>A0A8D0DBK5_SANLU</name>
<dbReference type="GeneTree" id="ENSGT00930000151042"/>
<feature type="disulfide bond" evidence="11">
    <location>
        <begin position="513"/>
        <end position="523"/>
    </location>
</feature>
<dbReference type="GO" id="GO:0004252">
    <property type="term" value="F:serine-type endopeptidase activity"/>
    <property type="evidence" value="ECO:0007669"/>
    <property type="project" value="UniProtKB-EC"/>
</dbReference>
<evidence type="ECO:0000256" key="3">
    <source>
        <dbReference type="ARBA" id="ARBA00022737"/>
    </source>
</evidence>
<dbReference type="PRINTS" id="PR00261">
    <property type="entry name" value="LDLRECEPTOR"/>
</dbReference>
<evidence type="ECO:0000313" key="17">
    <source>
        <dbReference type="Proteomes" id="UP000694568"/>
    </source>
</evidence>
<dbReference type="GO" id="GO:0005615">
    <property type="term" value="C:extracellular space"/>
    <property type="evidence" value="ECO:0007669"/>
    <property type="project" value="TreeGrafter"/>
</dbReference>
<evidence type="ECO:0000256" key="12">
    <source>
        <dbReference type="RuleBase" id="RU363034"/>
    </source>
</evidence>
<dbReference type="InterPro" id="IPR036055">
    <property type="entry name" value="LDL_receptor-like_sf"/>
</dbReference>
<feature type="domain" description="SRCR" evidence="15">
    <location>
        <begin position="431"/>
        <end position="553"/>
    </location>
</feature>
<feature type="disulfide bond" evidence="10">
    <location>
        <begin position="257"/>
        <end position="275"/>
    </location>
</feature>
<dbReference type="InterPro" id="IPR048722">
    <property type="entry name" value="CFAI_FIMAC_N"/>
</dbReference>
<keyword evidence="17" id="KW-1185">Reference proteome</keyword>
<feature type="chain" id="PRO_5034864939" description="trypsin" evidence="13">
    <location>
        <begin position="24"/>
        <end position="920"/>
    </location>
</feature>
<dbReference type="InterPro" id="IPR033116">
    <property type="entry name" value="TRYPSIN_SER"/>
</dbReference>
<dbReference type="SMART" id="SM00057">
    <property type="entry name" value="FIMAC"/>
    <property type="match status" value="2"/>
</dbReference>
<dbReference type="PROSITE" id="PS50287">
    <property type="entry name" value="SRCR_2"/>
    <property type="match status" value="2"/>
</dbReference>
<gene>
    <name evidence="16" type="primary">cfi</name>
</gene>
<dbReference type="InterPro" id="IPR036058">
    <property type="entry name" value="Kazal_dom_sf"/>
</dbReference>
<dbReference type="SUPFAM" id="SSF50494">
    <property type="entry name" value="Trypsin-like serine proteases"/>
    <property type="match status" value="1"/>
</dbReference>
<evidence type="ECO:0000256" key="4">
    <source>
        <dbReference type="ARBA" id="ARBA00022801"/>
    </source>
</evidence>
<feature type="disulfide bond" evidence="10">
    <location>
        <begin position="552"/>
        <end position="570"/>
    </location>
</feature>
<dbReference type="InterPro" id="IPR001254">
    <property type="entry name" value="Trypsin_dom"/>
</dbReference>
<keyword evidence="5 12" id="KW-0720">Serine protease</keyword>
<dbReference type="PROSITE" id="PS00134">
    <property type="entry name" value="TRYPSIN_HIS"/>
    <property type="match status" value="1"/>
</dbReference>
<evidence type="ECO:0000256" key="1">
    <source>
        <dbReference type="ARBA" id="ARBA00004239"/>
    </source>
</evidence>
<dbReference type="InterPro" id="IPR002172">
    <property type="entry name" value="LDrepeatLR_classA_rpt"/>
</dbReference>
<dbReference type="InterPro" id="IPR050127">
    <property type="entry name" value="Serine_Proteases_S1"/>
</dbReference>
<dbReference type="InterPro" id="IPR036772">
    <property type="entry name" value="SRCR-like_dom_sf"/>
</dbReference>
<dbReference type="SMART" id="SM00192">
    <property type="entry name" value="LDLa"/>
    <property type="match status" value="4"/>
</dbReference>
<accession>A0A8D0DBK5</accession>
<dbReference type="SMART" id="SM00020">
    <property type="entry name" value="Tryp_SPc"/>
    <property type="match status" value="1"/>
</dbReference>
<evidence type="ECO:0000256" key="13">
    <source>
        <dbReference type="SAM" id="SignalP"/>
    </source>
</evidence>
<feature type="disulfide bond" evidence="10">
    <location>
        <begin position="589"/>
        <end position="607"/>
    </location>
</feature>
<protein>
    <recommendedName>
        <fullName evidence="9">trypsin</fullName>
        <ecNumber evidence="9">3.4.21.4</ecNumber>
    </recommendedName>
</protein>
<dbReference type="Pfam" id="PF21286">
    <property type="entry name" value="CFAI_FIMAC_N"/>
    <property type="match status" value="2"/>
</dbReference>
<dbReference type="Pfam" id="PF21287">
    <property type="entry name" value="Kazal_CFAI"/>
    <property type="match status" value="2"/>
</dbReference>
<dbReference type="PANTHER" id="PTHR24264">
    <property type="entry name" value="TRYPSIN-RELATED"/>
    <property type="match status" value="1"/>
</dbReference>
<dbReference type="Proteomes" id="UP000694568">
    <property type="component" value="Unplaced"/>
</dbReference>